<comment type="caution">
    <text evidence="1">The sequence shown here is derived from an EMBL/GenBank/DDBJ whole genome shotgun (WGS) entry which is preliminary data.</text>
</comment>
<name>A0A017H5N4_9FUSO</name>
<accession>A0A017H5N4</accession>
<dbReference type="PATRIC" id="fig|1226633.4.peg.1841"/>
<evidence type="ECO:0000313" key="2">
    <source>
        <dbReference type="Proteomes" id="UP000031184"/>
    </source>
</evidence>
<dbReference type="AlphaFoldDB" id="A0A017H5N4"/>
<reference evidence="1 2" key="1">
    <citation type="submission" date="2013-08" db="EMBL/GenBank/DDBJ databases">
        <title>An opportunistic ruminal bacterium that causes liver abscesses in cattle.</title>
        <authorList>
            <person name="Benahmed F.H."/>
            <person name="Rasmussen M."/>
            <person name="Harbottle H."/>
            <person name="Soppet D."/>
            <person name="Nagaraja T.G."/>
            <person name="Davidson M."/>
        </authorList>
    </citation>
    <scope>NUCLEOTIDE SEQUENCE [LARGE SCALE GENOMIC DNA]</scope>
    <source>
        <strain evidence="1 2">B35</strain>
    </source>
</reference>
<dbReference type="EMBL" id="AUZI01000023">
    <property type="protein sequence ID" value="KID48425.1"/>
    <property type="molecule type" value="Genomic_DNA"/>
</dbReference>
<protein>
    <submittedName>
        <fullName evidence="1">Uncharacterized protein</fullName>
    </submittedName>
</protein>
<sequence length="73" mass="8521">MKNYEIIYNRCLIFRKDDLIRKLKCELNPVEVVDKVLSASSIYALTKLILQQSEIENGAISKYVKLMENDIKN</sequence>
<proteinExistence type="predicted"/>
<organism evidence="1 2">
    <name type="scientific">Fusobacterium necrophorum subsp. funduliforme B35</name>
    <dbReference type="NCBI Taxonomy" id="1226633"/>
    <lineage>
        <taxon>Bacteria</taxon>
        <taxon>Fusobacteriati</taxon>
        <taxon>Fusobacteriota</taxon>
        <taxon>Fusobacteriia</taxon>
        <taxon>Fusobacteriales</taxon>
        <taxon>Fusobacteriaceae</taxon>
        <taxon>Fusobacterium</taxon>
    </lineage>
</organism>
<evidence type="ECO:0000313" key="1">
    <source>
        <dbReference type="EMBL" id="KID48425.1"/>
    </source>
</evidence>
<dbReference type="Proteomes" id="UP000031184">
    <property type="component" value="Unassembled WGS sequence"/>
</dbReference>
<gene>
    <name evidence="1" type="ORF">C095_09115</name>
</gene>